<dbReference type="EMBL" id="CAXDID020000103">
    <property type="protein sequence ID" value="CAL6027025.1"/>
    <property type="molecule type" value="Genomic_DNA"/>
</dbReference>
<reference evidence="2 3" key="1">
    <citation type="submission" date="2024-07" db="EMBL/GenBank/DDBJ databases">
        <authorList>
            <person name="Akdeniz Z."/>
        </authorList>
    </citation>
    <scope>NUCLEOTIDE SEQUENCE [LARGE SCALE GENOMIC DNA]</scope>
</reference>
<sequence>MSDLYFNTVLDNLEQILESQHQLEEQQYVLQQTSNMLSNQKQQIQLLINQYETASLRVSYQVENAINHQNQQYELDSILKESVLSLSSQSLIQTAEQISDIPFEVIQEFTSVLTSPIQLPAYFSLYQELKQKVVDLALPLFKFTNKQMPNWSYTSYQQILDQMWFVSQELTLQLSDKFVLAQFLFKFSEQFKQKYISFRQNLYNQLKVFNSQVSFKFIELNPFRLKENYLVSENIFSPALDSKPSLYKCEIYNQNQQIFYKRILFQNEVELDEHFNVLFLVNVKQFKNELYPPGETLFLNMMRFHKIFYQNEKSIQNDVGIAVNELLHQINSDFTTNLEQITDNMTIPQVMNCLESKYIENDIIGDRVQQILIKRLKMLIQCQITNILVSGQKPIKQFLTPNEIDIRKKGLKHLFQDRRKIVGQYCKQAEIFDELMQEQFQLIFQALK</sequence>
<accession>A0ABP1IZ42</accession>
<evidence type="ECO:0000256" key="1">
    <source>
        <dbReference type="SAM" id="Coils"/>
    </source>
</evidence>
<organism evidence="2 3">
    <name type="scientific">Hexamita inflata</name>
    <dbReference type="NCBI Taxonomy" id="28002"/>
    <lineage>
        <taxon>Eukaryota</taxon>
        <taxon>Metamonada</taxon>
        <taxon>Diplomonadida</taxon>
        <taxon>Hexamitidae</taxon>
        <taxon>Hexamitinae</taxon>
        <taxon>Hexamita</taxon>
    </lineage>
</organism>
<evidence type="ECO:0000313" key="3">
    <source>
        <dbReference type="Proteomes" id="UP001642409"/>
    </source>
</evidence>
<keyword evidence="3" id="KW-1185">Reference proteome</keyword>
<evidence type="ECO:0000313" key="2">
    <source>
        <dbReference type="EMBL" id="CAL6027025.1"/>
    </source>
</evidence>
<feature type="coiled-coil region" evidence="1">
    <location>
        <begin position="30"/>
        <end position="57"/>
    </location>
</feature>
<dbReference type="Proteomes" id="UP001642409">
    <property type="component" value="Unassembled WGS sequence"/>
</dbReference>
<keyword evidence="1" id="KW-0175">Coiled coil</keyword>
<name>A0ABP1IZ42_9EUKA</name>
<comment type="caution">
    <text evidence="2">The sequence shown here is derived from an EMBL/GenBank/DDBJ whole genome shotgun (WGS) entry which is preliminary data.</text>
</comment>
<proteinExistence type="predicted"/>
<protein>
    <submittedName>
        <fullName evidence="2">Hypothetical_protein</fullName>
    </submittedName>
</protein>
<gene>
    <name evidence="2" type="ORF">HINF_LOCUS31128</name>
</gene>